<proteinExistence type="predicted"/>
<protein>
    <submittedName>
        <fullName evidence="2">Uncharacterized protein</fullName>
    </submittedName>
</protein>
<evidence type="ECO:0000313" key="3">
    <source>
        <dbReference type="Proteomes" id="UP000214610"/>
    </source>
</evidence>
<dbReference type="GeneID" id="78363053"/>
<dbReference type="AlphaFoldDB" id="A0A227KS65"/>
<evidence type="ECO:0000256" key="1">
    <source>
        <dbReference type="SAM" id="MobiDB-lite"/>
    </source>
</evidence>
<reference evidence="3" key="1">
    <citation type="submission" date="2017-05" db="EMBL/GenBank/DDBJ databases">
        <title>Improved OligoMM genomes.</title>
        <authorList>
            <person name="Garzetti D."/>
        </authorList>
    </citation>
    <scope>NUCLEOTIDE SEQUENCE [LARGE SCALE GENOMIC DNA]</scope>
    <source>
        <strain evidence="3">YL45</strain>
    </source>
</reference>
<dbReference type="Proteomes" id="UP000214610">
    <property type="component" value="Unassembled WGS sequence"/>
</dbReference>
<evidence type="ECO:0000313" key="2">
    <source>
        <dbReference type="EMBL" id="OXE50865.1"/>
    </source>
</evidence>
<accession>A0A227KS65</accession>
<dbReference type="RefSeq" id="WP_066590741.1">
    <property type="nucleotide sequence ID" value="NZ_CP065313.1"/>
</dbReference>
<comment type="caution">
    <text evidence="2">The sequence shown here is derived from an EMBL/GenBank/DDBJ whole genome shotgun (WGS) entry which is preliminary data.</text>
</comment>
<dbReference type="EMBL" id="NHMP01000001">
    <property type="protein sequence ID" value="OXE50865.1"/>
    <property type="molecule type" value="Genomic_DNA"/>
</dbReference>
<feature type="region of interest" description="Disordered" evidence="1">
    <location>
        <begin position="126"/>
        <end position="160"/>
    </location>
</feature>
<keyword evidence="3" id="KW-1185">Reference proteome</keyword>
<name>A0A227KS65_9BURK</name>
<sequence>MPRKQTTKQTVQTAKVIATSFEENKKAKNSATSGETVVIACSLPHGLKFDDVPTANGGTKTVIFPGLNDHLKGAKEGILLGRGNSVAVVINKDDWLNILRMHGQERVFKGVNGSLPCLMEMKSEDEYKSRQSQGELEELDNGLHPVDPESVGVAEVTQEV</sequence>
<gene>
    <name evidence="2" type="ORF">ADH67_00755</name>
</gene>
<organism evidence="2 3">
    <name type="scientific">Turicimonas muris</name>
    <dbReference type="NCBI Taxonomy" id="1796652"/>
    <lineage>
        <taxon>Bacteria</taxon>
        <taxon>Pseudomonadati</taxon>
        <taxon>Pseudomonadota</taxon>
        <taxon>Betaproteobacteria</taxon>
        <taxon>Burkholderiales</taxon>
        <taxon>Sutterellaceae</taxon>
        <taxon>Turicimonas</taxon>
    </lineage>
</organism>